<dbReference type="AlphaFoldDB" id="A0A1G5RJR9"/>
<reference evidence="1 2" key="1">
    <citation type="submission" date="2016-10" db="EMBL/GenBank/DDBJ databases">
        <authorList>
            <person name="de Groot N.N."/>
        </authorList>
    </citation>
    <scope>NUCLEOTIDE SEQUENCE [LARGE SCALE GENOMIC DNA]</scope>
    <source>
        <strain evidence="1 2">U95</strain>
    </source>
</reference>
<dbReference type="Proteomes" id="UP000198767">
    <property type="component" value="Unassembled WGS sequence"/>
</dbReference>
<sequence length="154" mass="16862">MSKLRDVMLIAVLVAIFSYPILPEGSEFRQFEISLESPLRDGKLEVDVAISKTGISIDKRFNRKCYSSNQAARVKIKIPHNYISGVSLINSPVHGAAIGINLVTGIAKSTRDSFSHGVNCGGGAYYISSYGSIILDPGQYEPSYLLELIENHLE</sequence>
<dbReference type="EMBL" id="FMWG01000025">
    <property type="protein sequence ID" value="SCZ74287.1"/>
    <property type="molecule type" value="Genomic_DNA"/>
</dbReference>
<dbReference type="RefSeq" id="WP_090221325.1">
    <property type="nucleotide sequence ID" value="NZ_FMWG01000025.1"/>
</dbReference>
<accession>A0A1G5RJR9</accession>
<organism evidence="1 2">
    <name type="scientific">Epibacterium ulvae</name>
    <dbReference type="NCBI Taxonomy" id="1156985"/>
    <lineage>
        <taxon>Bacteria</taxon>
        <taxon>Pseudomonadati</taxon>
        <taxon>Pseudomonadota</taxon>
        <taxon>Alphaproteobacteria</taxon>
        <taxon>Rhodobacterales</taxon>
        <taxon>Roseobacteraceae</taxon>
        <taxon>Epibacterium</taxon>
    </lineage>
</organism>
<proteinExistence type="predicted"/>
<protein>
    <submittedName>
        <fullName evidence="1">Uncharacterized protein</fullName>
    </submittedName>
</protein>
<gene>
    <name evidence="1" type="ORF">SAMN04488118_1253</name>
</gene>
<keyword evidence="2" id="KW-1185">Reference proteome</keyword>
<name>A0A1G5RJR9_9RHOB</name>
<evidence type="ECO:0000313" key="1">
    <source>
        <dbReference type="EMBL" id="SCZ74287.1"/>
    </source>
</evidence>
<evidence type="ECO:0000313" key="2">
    <source>
        <dbReference type="Proteomes" id="UP000198767"/>
    </source>
</evidence>